<sequence>MKQNLRTKLVAAALAGALILPAAASLAADNNAGNSNPSVSVTADKLEYNGKTQVAKATGNVVIVRDQATLTGDVATYNLKTAEADMQGNVTAQQPDMHMTSETLHSTNQNYLVATGNVKGVYGDKKVNGDKVEYYLDKDHGIVTGHGYLEAQGSQMWADHIDGWFKEIRAVGTGNVHIESPADGLTAYGNKAVYTQTPGQQNGIIHMTGNVYATQNGNQLSGNDVEVHLADNSVQSNGRSTVVFIPGSEEQGK</sequence>
<protein>
    <submittedName>
        <fullName evidence="5">LPS export ABC transporter periplasmic protein LptC</fullName>
    </submittedName>
</protein>
<dbReference type="Gene3D" id="2.60.450.10">
    <property type="entry name" value="Lipopolysaccharide (LPS) transport protein A like domain"/>
    <property type="match status" value="2"/>
</dbReference>
<keyword evidence="1 2" id="KW-0732">Signal</keyword>
<dbReference type="InterPro" id="IPR052037">
    <property type="entry name" value="LPS_export_LptA"/>
</dbReference>
<dbReference type="InterPro" id="IPR005653">
    <property type="entry name" value="OstA-like_N"/>
</dbReference>
<feature type="chain" id="PRO_5045792586" evidence="2">
    <location>
        <begin position="28"/>
        <end position="253"/>
    </location>
</feature>
<evidence type="ECO:0000313" key="5">
    <source>
        <dbReference type="EMBL" id="MBC3535822.1"/>
    </source>
</evidence>
<feature type="signal peptide" evidence="2">
    <location>
        <begin position="1"/>
        <end position="27"/>
    </location>
</feature>
<evidence type="ECO:0000313" key="6">
    <source>
        <dbReference type="Proteomes" id="UP000606870"/>
    </source>
</evidence>
<dbReference type="Proteomes" id="UP000606870">
    <property type="component" value="Unassembled WGS sequence"/>
</dbReference>
<dbReference type="RefSeq" id="WP_186501876.1">
    <property type="nucleotide sequence ID" value="NZ_JACOGK010000002.1"/>
</dbReference>
<evidence type="ECO:0000259" key="3">
    <source>
        <dbReference type="Pfam" id="PF03968"/>
    </source>
</evidence>
<name>A0ABR6VGG9_9FIRM</name>
<organism evidence="5 6">
    <name type="scientific">Megasphaera hominis</name>
    <dbReference type="NCBI Taxonomy" id="159836"/>
    <lineage>
        <taxon>Bacteria</taxon>
        <taxon>Bacillati</taxon>
        <taxon>Bacillota</taxon>
        <taxon>Negativicutes</taxon>
        <taxon>Veillonellales</taxon>
        <taxon>Veillonellaceae</taxon>
        <taxon>Megasphaera</taxon>
    </lineage>
</organism>
<evidence type="ECO:0000256" key="1">
    <source>
        <dbReference type="ARBA" id="ARBA00022729"/>
    </source>
</evidence>
<dbReference type="EMBL" id="JACOGK010000002">
    <property type="protein sequence ID" value="MBC3535822.1"/>
    <property type="molecule type" value="Genomic_DNA"/>
</dbReference>
<evidence type="ECO:0000256" key="2">
    <source>
        <dbReference type="SAM" id="SignalP"/>
    </source>
</evidence>
<keyword evidence="6" id="KW-1185">Reference proteome</keyword>
<comment type="caution">
    <text evidence="5">The sequence shown here is derived from an EMBL/GenBank/DDBJ whole genome shotgun (WGS) entry which is preliminary data.</text>
</comment>
<dbReference type="Pfam" id="PF03968">
    <property type="entry name" value="LptD_N"/>
    <property type="match status" value="1"/>
</dbReference>
<reference evidence="5 6" key="1">
    <citation type="submission" date="2020-08" db="EMBL/GenBank/DDBJ databases">
        <authorList>
            <person name="Liu C."/>
            <person name="Sun Q."/>
        </authorList>
    </citation>
    <scope>NUCLEOTIDE SEQUENCE [LARGE SCALE GENOMIC DNA]</scope>
    <source>
        <strain evidence="5 6">NSJ-59</strain>
    </source>
</reference>
<dbReference type="PANTHER" id="PTHR36504">
    <property type="entry name" value="LIPOPOLYSACCHARIDE EXPORT SYSTEM PROTEIN LPTA"/>
    <property type="match status" value="1"/>
</dbReference>
<evidence type="ECO:0000259" key="4">
    <source>
        <dbReference type="Pfam" id="PF13100"/>
    </source>
</evidence>
<feature type="domain" description="Organic solvent tolerance-like N-terminal" evidence="4">
    <location>
        <begin position="38"/>
        <end position="79"/>
    </location>
</feature>
<feature type="domain" description="Organic solvent tolerance-like N-terminal" evidence="3">
    <location>
        <begin position="103"/>
        <end position="230"/>
    </location>
</feature>
<accession>A0ABR6VGG9</accession>
<dbReference type="Pfam" id="PF13100">
    <property type="entry name" value="OstA_2"/>
    <property type="match status" value="1"/>
</dbReference>
<proteinExistence type="predicted"/>
<dbReference type="PANTHER" id="PTHR36504:SF1">
    <property type="entry name" value="LIPOPOLYSACCHARIDE EXPORT SYSTEM PROTEIN LPTA"/>
    <property type="match status" value="1"/>
</dbReference>
<gene>
    <name evidence="5" type="primary">lptC</name>
    <name evidence="5" type="ORF">H8J70_00880</name>
</gene>